<keyword evidence="7" id="KW-0677">Repeat</keyword>
<evidence type="ECO:0000259" key="15">
    <source>
        <dbReference type="PROSITE" id="PS51007"/>
    </source>
</evidence>
<name>A0A498CVK2_9GAMM</name>
<dbReference type="PROSITE" id="PS51007">
    <property type="entry name" value="CYTC"/>
    <property type="match status" value="3"/>
</dbReference>
<keyword evidence="8" id="KW-0249">Electron transport</keyword>
<keyword evidence="9 12" id="KW-0408">Iron</keyword>
<feature type="binding site" description="covalent" evidence="11">
    <location>
        <position position="199"/>
    </location>
    <ligand>
        <name>heme c</name>
        <dbReference type="ChEBI" id="CHEBI:61717"/>
        <label>2</label>
    </ligand>
</feature>
<proteinExistence type="predicted"/>
<dbReference type="Pfam" id="PF13442">
    <property type="entry name" value="Cytochrome_CBB3"/>
    <property type="match status" value="1"/>
</dbReference>
<protein>
    <submittedName>
        <fullName evidence="16">Mono/diheme cytochrome c family protein</fullName>
    </submittedName>
</protein>
<evidence type="ECO:0000256" key="13">
    <source>
        <dbReference type="SAM" id="Phobius"/>
    </source>
</evidence>
<dbReference type="Proteomes" id="UP000274786">
    <property type="component" value="Unassembled WGS sequence"/>
</dbReference>
<evidence type="ECO:0000256" key="5">
    <source>
        <dbReference type="ARBA" id="ARBA00022723"/>
    </source>
</evidence>
<dbReference type="PANTHER" id="PTHR35008:SF8">
    <property type="entry name" value="ALCOHOL DEHYDROGENASE CYTOCHROME C SUBUNIT"/>
    <property type="match status" value="1"/>
</dbReference>
<feature type="binding site" description="covalent" evidence="11">
    <location>
        <position position="360"/>
    </location>
    <ligand>
        <name>heme c</name>
        <dbReference type="ChEBI" id="CHEBI:61717"/>
        <label>3</label>
    </ligand>
</feature>
<evidence type="ECO:0000256" key="7">
    <source>
        <dbReference type="ARBA" id="ARBA00022737"/>
    </source>
</evidence>
<dbReference type="GO" id="GO:0020037">
    <property type="term" value="F:heme binding"/>
    <property type="evidence" value="ECO:0007669"/>
    <property type="project" value="InterPro"/>
</dbReference>
<dbReference type="Gene3D" id="1.10.760.10">
    <property type="entry name" value="Cytochrome c-like domain"/>
    <property type="match status" value="3"/>
</dbReference>
<evidence type="ECO:0000256" key="3">
    <source>
        <dbReference type="ARBA" id="ARBA00022475"/>
    </source>
</evidence>
<evidence type="ECO:0000256" key="6">
    <source>
        <dbReference type="ARBA" id="ARBA00022729"/>
    </source>
</evidence>
<dbReference type="SUPFAM" id="SSF46626">
    <property type="entry name" value="Cytochrome c"/>
    <property type="match status" value="3"/>
</dbReference>
<sequence length="496" mass="53246">MERMTALMPVALVVGAFLTFNAAAADSVQDAALIKRGEYVARAGDCIACHTNGTSGKPFAGGYTIESPMGTIYATNITPSKVAGIGRWSEEQFARAVRQGVAADGRRLYPAMPYTDYAGISDDDIHALYAYLNARVEPVDTEAAHVTDLGFPFKFRGLMWAWNLLFLDKPDTSAKAPATDDTVQRGRYLVDTLGHCGSCHTPRNALMASDNSRYLSGGEVAGWVAPNITSDPISGIGGWSEDELVKYLSSGHVPGKGQAAGGMAEAIEHSLRHLDESDLQAMAMYLKQVPAASVKGEKRPAYSYGPAALPAGYNFDDPQSHRSLEDAARTTPNGKELLASRSYTEYDRVTDGARLYANACASCHQPNGQGTGDNYYPSLTHNTTVGASTPNNLVMTILDGVHRQGSDGPTAMPGFAHDMTDEQVAAVANYVSQRFGNPEMRVTAEEVTVLRAGGPVPLIRKLVPWLAAAGALALVLVAWLVFRRVRRRPREQGCLT</sequence>
<dbReference type="EMBL" id="RCDC01000004">
    <property type="protein sequence ID" value="RLK57602.1"/>
    <property type="molecule type" value="Genomic_DNA"/>
</dbReference>
<organism evidence="16 17">
    <name type="scientific">Stenotrophomonas rhizophila</name>
    <dbReference type="NCBI Taxonomy" id="216778"/>
    <lineage>
        <taxon>Bacteria</taxon>
        <taxon>Pseudomonadati</taxon>
        <taxon>Pseudomonadota</taxon>
        <taxon>Gammaproteobacteria</taxon>
        <taxon>Lysobacterales</taxon>
        <taxon>Lysobacteraceae</taxon>
        <taxon>Stenotrophomonas</taxon>
    </lineage>
</organism>
<dbReference type="AlphaFoldDB" id="A0A498CVK2"/>
<comment type="subcellular location">
    <subcellularLocation>
        <location evidence="1">Cell membrane</location>
    </subcellularLocation>
</comment>
<dbReference type="InterPro" id="IPR051459">
    <property type="entry name" value="Cytochrome_c-type_DH"/>
</dbReference>
<comment type="cofactor">
    <cofactor evidence="11">
        <name>heme c</name>
        <dbReference type="ChEBI" id="CHEBI:61717"/>
    </cofactor>
    <text evidence="11">Binds 3 heme c groups covalently per subunit.</text>
</comment>
<dbReference type="Pfam" id="PF00034">
    <property type="entry name" value="Cytochrom_C"/>
    <property type="match status" value="1"/>
</dbReference>
<evidence type="ECO:0000256" key="14">
    <source>
        <dbReference type="SAM" id="SignalP"/>
    </source>
</evidence>
<keyword evidence="13" id="KW-1133">Transmembrane helix</keyword>
<feature type="binding site" description="covalent" evidence="11">
    <location>
        <position position="49"/>
    </location>
    <ligand>
        <name>heme c</name>
        <dbReference type="ChEBI" id="CHEBI:61717"/>
        <label>1</label>
    </ligand>
</feature>
<keyword evidence="6 14" id="KW-0732">Signal</keyword>
<dbReference type="GO" id="GO:0009055">
    <property type="term" value="F:electron transfer activity"/>
    <property type="evidence" value="ECO:0007669"/>
    <property type="project" value="InterPro"/>
</dbReference>
<feature type="signal peptide" evidence="14">
    <location>
        <begin position="1"/>
        <end position="24"/>
    </location>
</feature>
<evidence type="ECO:0000256" key="10">
    <source>
        <dbReference type="ARBA" id="ARBA00023136"/>
    </source>
</evidence>
<reference evidence="16 17" key="1">
    <citation type="submission" date="2018-10" db="EMBL/GenBank/DDBJ databases">
        <title>Comparative analysis of microorganisms from saline springs in Andes Mountain Range, Colombia.</title>
        <authorList>
            <person name="Rubin E."/>
        </authorList>
    </citation>
    <scope>NUCLEOTIDE SEQUENCE [LARGE SCALE GENOMIC DNA]</scope>
    <source>
        <strain evidence="16 17">USBA GBX 843</strain>
    </source>
</reference>
<feature type="domain" description="Cytochrome c" evidence="15">
    <location>
        <begin position="32"/>
        <end position="136"/>
    </location>
</feature>
<evidence type="ECO:0000313" key="16">
    <source>
        <dbReference type="EMBL" id="RLK57602.1"/>
    </source>
</evidence>
<feature type="binding site" description="covalent" evidence="11">
    <location>
        <position position="196"/>
    </location>
    <ligand>
        <name>heme c</name>
        <dbReference type="ChEBI" id="CHEBI:61717"/>
        <label>2</label>
    </ligand>
</feature>
<accession>A0A498CVK2</accession>
<evidence type="ECO:0000256" key="4">
    <source>
        <dbReference type="ARBA" id="ARBA00022617"/>
    </source>
</evidence>
<feature type="binding site" description="axial binding residue" evidence="12">
    <location>
        <position position="364"/>
    </location>
    <ligand>
        <name>heme c</name>
        <dbReference type="ChEBI" id="CHEBI:61717"/>
        <label>3</label>
    </ligand>
    <ligandPart>
        <name>Fe</name>
        <dbReference type="ChEBI" id="CHEBI:18248"/>
    </ligandPart>
</feature>
<dbReference type="InterPro" id="IPR009056">
    <property type="entry name" value="Cyt_c-like_dom"/>
</dbReference>
<comment type="caution">
    <text evidence="16">The sequence shown here is derived from an EMBL/GenBank/DDBJ whole genome shotgun (WGS) entry which is preliminary data.</text>
</comment>
<feature type="binding site" description="covalent" evidence="11">
    <location>
        <position position="46"/>
    </location>
    <ligand>
        <name>heme c</name>
        <dbReference type="ChEBI" id="CHEBI:61717"/>
        <label>1</label>
    </ligand>
</feature>
<dbReference type="GO" id="GO:0016614">
    <property type="term" value="F:oxidoreductase activity, acting on CH-OH group of donors"/>
    <property type="evidence" value="ECO:0007669"/>
    <property type="project" value="InterPro"/>
</dbReference>
<feature type="binding site" description="covalent" evidence="11">
    <location>
        <position position="363"/>
    </location>
    <ligand>
        <name>heme c</name>
        <dbReference type="ChEBI" id="CHEBI:61717"/>
        <label>3</label>
    </ligand>
</feature>
<gene>
    <name evidence="16" type="ORF">BCL79_2010</name>
</gene>
<evidence type="ECO:0000256" key="8">
    <source>
        <dbReference type="ARBA" id="ARBA00022982"/>
    </source>
</evidence>
<keyword evidence="13" id="KW-0812">Transmembrane</keyword>
<feature type="binding site" description="axial binding residue" evidence="12">
    <location>
        <position position="50"/>
    </location>
    <ligand>
        <name>heme c</name>
        <dbReference type="ChEBI" id="CHEBI:61717"/>
        <label>1</label>
    </ligand>
    <ligandPart>
        <name>Fe</name>
        <dbReference type="ChEBI" id="CHEBI:18248"/>
    </ligandPart>
</feature>
<dbReference type="PRINTS" id="PR00605">
    <property type="entry name" value="CYTCHROMECIC"/>
</dbReference>
<feature type="binding site" description="axial binding residue" evidence="12">
    <location>
        <position position="200"/>
    </location>
    <ligand>
        <name>heme c</name>
        <dbReference type="ChEBI" id="CHEBI:61717"/>
        <label>2</label>
    </ligand>
    <ligandPart>
        <name>Fe</name>
        <dbReference type="ChEBI" id="CHEBI:18248"/>
    </ligandPart>
</feature>
<dbReference type="InterPro" id="IPR014353">
    <property type="entry name" value="Membr-bd_ADH_cyt_c"/>
</dbReference>
<feature type="domain" description="Cytochrome c" evidence="15">
    <location>
        <begin position="347"/>
        <end position="435"/>
    </location>
</feature>
<keyword evidence="2" id="KW-0813">Transport</keyword>
<evidence type="ECO:0000256" key="1">
    <source>
        <dbReference type="ARBA" id="ARBA00004236"/>
    </source>
</evidence>
<feature type="domain" description="Cytochrome c" evidence="15">
    <location>
        <begin position="181"/>
        <end position="290"/>
    </location>
</feature>
<feature type="chain" id="PRO_5019724716" evidence="14">
    <location>
        <begin position="25"/>
        <end position="496"/>
    </location>
</feature>
<evidence type="ECO:0000256" key="11">
    <source>
        <dbReference type="PIRSR" id="PIRSR000018-50"/>
    </source>
</evidence>
<dbReference type="InterPro" id="IPR036909">
    <property type="entry name" value="Cyt_c-like_dom_sf"/>
</dbReference>
<dbReference type="GO" id="GO:0005886">
    <property type="term" value="C:plasma membrane"/>
    <property type="evidence" value="ECO:0007669"/>
    <property type="project" value="UniProtKB-SubCell"/>
</dbReference>
<evidence type="ECO:0000256" key="9">
    <source>
        <dbReference type="ARBA" id="ARBA00023004"/>
    </source>
</evidence>
<dbReference type="PIRSF" id="PIRSF000018">
    <property type="entry name" value="Mb_ADH_cyt_c"/>
    <property type="match status" value="1"/>
</dbReference>
<evidence type="ECO:0000256" key="12">
    <source>
        <dbReference type="PIRSR" id="PIRSR000018-51"/>
    </source>
</evidence>
<keyword evidence="5 12" id="KW-0479">Metal-binding</keyword>
<dbReference type="InterPro" id="IPR008168">
    <property type="entry name" value="Cyt_C_IC"/>
</dbReference>
<dbReference type="GO" id="GO:0005506">
    <property type="term" value="F:iron ion binding"/>
    <property type="evidence" value="ECO:0007669"/>
    <property type="project" value="InterPro"/>
</dbReference>
<evidence type="ECO:0000313" key="17">
    <source>
        <dbReference type="Proteomes" id="UP000274786"/>
    </source>
</evidence>
<feature type="transmembrane region" description="Helical" evidence="13">
    <location>
        <begin position="462"/>
        <end position="482"/>
    </location>
</feature>
<dbReference type="PANTHER" id="PTHR35008">
    <property type="entry name" value="BLL4482 PROTEIN-RELATED"/>
    <property type="match status" value="1"/>
</dbReference>
<keyword evidence="4 11" id="KW-0349">Heme</keyword>
<keyword evidence="3" id="KW-1003">Cell membrane</keyword>
<keyword evidence="10 13" id="KW-0472">Membrane</keyword>
<evidence type="ECO:0000256" key="2">
    <source>
        <dbReference type="ARBA" id="ARBA00022448"/>
    </source>
</evidence>